<accession>A0ABW0HM97</accession>
<dbReference type="Gene3D" id="1.20.120.1220">
    <property type="match status" value="1"/>
</dbReference>
<keyword evidence="4" id="KW-1185">Reference proteome</keyword>
<dbReference type="RefSeq" id="WP_378129132.1">
    <property type="nucleotide sequence ID" value="NZ_JBHSMI010000003.1"/>
</dbReference>
<keyword evidence="1" id="KW-0812">Transmembrane</keyword>
<protein>
    <submittedName>
        <fullName evidence="3">Prepilin peptidase</fullName>
    </submittedName>
</protein>
<gene>
    <name evidence="3" type="ORF">ACFPOF_02075</name>
</gene>
<keyword evidence="1" id="KW-1133">Transmembrane helix</keyword>
<sequence>MADWSLAGTAALLAAACWTDVRKLTIPNALTISFAACGFAYQGIYYGADGLALSAWGAAAGFLPLYMMNRLGGIGGGDVKWFGAYGSWAGPVATLKLLVLSIWIAGAFACLLLAARLPFVRQWASRWRWPWGKHPSEGGRGVRFPFMLAVAPGFFILLAEGLYA</sequence>
<evidence type="ECO:0000256" key="1">
    <source>
        <dbReference type="SAM" id="Phobius"/>
    </source>
</evidence>
<evidence type="ECO:0000313" key="3">
    <source>
        <dbReference type="EMBL" id="MFC5401508.1"/>
    </source>
</evidence>
<evidence type="ECO:0000259" key="2">
    <source>
        <dbReference type="Pfam" id="PF01478"/>
    </source>
</evidence>
<proteinExistence type="predicted"/>
<keyword evidence="1" id="KW-0472">Membrane</keyword>
<reference evidence="4" key="1">
    <citation type="journal article" date="2019" name="Int. J. Syst. Evol. Microbiol.">
        <title>The Global Catalogue of Microorganisms (GCM) 10K type strain sequencing project: providing services to taxonomists for standard genome sequencing and annotation.</title>
        <authorList>
            <consortium name="The Broad Institute Genomics Platform"/>
            <consortium name="The Broad Institute Genome Sequencing Center for Infectious Disease"/>
            <person name="Wu L."/>
            <person name="Ma J."/>
        </authorList>
    </citation>
    <scope>NUCLEOTIDE SEQUENCE [LARGE SCALE GENOMIC DNA]</scope>
    <source>
        <strain evidence="4">CGMCC 1.18575</strain>
    </source>
</reference>
<feature type="transmembrane region" description="Helical" evidence="1">
    <location>
        <begin position="141"/>
        <end position="163"/>
    </location>
</feature>
<comment type="caution">
    <text evidence="3">The sequence shown here is derived from an EMBL/GenBank/DDBJ whole genome shotgun (WGS) entry which is preliminary data.</text>
</comment>
<dbReference type="Pfam" id="PF01478">
    <property type="entry name" value="Peptidase_A24"/>
    <property type="match status" value="1"/>
</dbReference>
<organism evidence="3 4">
    <name type="scientific">Cohnella soli</name>
    <dbReference type="NCBI Taxonomy" id="425005"/>
    <lineage>
        <taxon>Bacteria</taxon>
        <taxon>Bacillati</taxon>
        <taxon>Bacillota</taxon>
        <taxon>Bacilli</taxon>
        <taxon>Bacillales</taxon>
        <taxon>Paenibacillaceae</taxon>
        <taxon>Cohnella</taxon>
    </lineage>
</organism>
<feature type="transmembrane region" description="Helical" evidence="1">
    <location>
        <begin position="97"/>
        <end position="120"/>
    </location>
</feature>
<feature type="domain" description="Prepilin type IV endopeptidase peptidase" evidence="2">
    <location>
        <begin position="10"/>
        <end position="109"/>
    </location>
</feature>
<dbReference type="InterPro" id="IPR000045">
    <property type="entry name" value="Prepilin_IV_endopep_pep"/>
</dbReference>
<dbReference type="Proteomes" id="UP001596113">
    <property type="component" value="Unassembled WGS sequence"/>
</dbReference>
<feature type="transmembrane region" description="Helical" evidence="1">
    <location>
        <begin position="29"/>
        <end position="48"/>
    </location>
</feature>
<evidence type="ECO:0000313" key="4">
    <source>
        <dbReference type="Proteomes" id="UP001596113"/>
    </source>
</evidence>
<dbReference type="EMBL" id="JBHSMI010000003">
    <property type="protein sequence ID" value="MFC5401508.1"/>
    <property type="molecule type" value="Genomic_DNA"/>
</dbReference>
<name>A0ABW0HM97_9BACL</name>